<dbReference type="Proteomes" id="UP000000493">
    <property type="component" value="Chromosome"/>
</dbReference>
<name>A0A7U3ZH47_RUNSL</name>
<gene>
    <name evidence="1" type="ordered locus">Runsl_0622</name>
</gene>
<protein>
    <recommendedName>
        <fullName evidence="3">Uma2 family endonuclease</fullName>
    </recommendedName>
</protein>
<dbReference type="EMBL" id="CP002859">
    <property type="protein sequence ID" value="AEI47065.1"/>
    <property type="molecule type" value="Genomic_DNA"/>
</dbReference>
<dbReference type="InterPro" id="IPR012296">
    <property type="entry name" value="Nuclease_put_TT1808"/>
</dbReference>
<reference evidence="1 2" key="2">
    <citation type="journal article" date="2012" name="Stand. Genomic Sci.">
        <title>Complete genome sequence of the aquatic bacterium Runella slithyformis type strain (LSU 4(T)).</title>
        <authorList>
            <person name="Copeland A."/>
            <person name="Zhang X."/>
            <person name="Misra M."/>
            <person name="Lapidus A."/>
            <person name="Nolan M."/>
            <person name="Lucas S."/>
            <person name="Deshpande S."/>
            <person name="Cheng J.F."/>
            <person name="Tapia R."/>
            <person name="Goodwin L.A."/>
            <person name="Pitluck S."/>
            <person name="Liolios K."/>
            <person name="Pagani I."/>
            <person name="Ivanova N."/>
            <person name="Mikhailova N."/>
            <person name="Pati A."/>
            <person name="Chen A."/>
            <person name="Palaniappan K."/>
            <person name="Land M."/>
            <person name="Hauser L."/>
            <person name="Pan C."/>
            <person name="Jeffries C.D."/>
            <person name="Detter J.C."/>
            <person name="Brambilla E.M."/>
            <person name="Rohde M."/>
            <person name="Djao O.D."/>
            <person name="Goker M."/>
            <person name="Sikorski J."/>
            <person name="Tindall B.J."/>
            <person name="Woyke T."/>
            <person name="Bristow J."/>
            <person name="Eisen J.A."/>
            <person name="Markowitz V."/>
            <person name="Hugenholtz P."/>
            <person name="Kyrpides N.C."/>
            <person name="Klenk H.P."/>
            <person name="Mavromatis K."/>
        </authorList>
    </citation>
    <scope>NUCLEOTIDE SEQUENCE [LARGE SCALE GENOMIC DNA]</scope>
    <source>
        <strain evidence="2">ATCC 29530 / DSM 19594 / LMG 11500 / NCIMB 11436 / LSU 4</strain>
    </source>
</reference>
<dbReference type="Gene3D" id="3.90.1570.10">
    <property type="entry name" value="tt1808, chain A"/>
    <property type="match status" value="1"/>
</dbReference>
<accession>A0A7U3ZH47</accession>
<dbReference type="RefSeq" id="WP_013926389.1">
    <property type="nucleotide sequence ID" value="NC_015703.1"/>
</dbReference>
<evidence type="ECO:0000313" key="1">
    <source>
        <dbReference type="EMBL" id="AEI47065.1"/>
    </source>
</evidence>
<evidence type="ECO:0000313" key="2">
    <source>
        <dbReference type="Proteomes" id="UP000000493"/>
    </source>
</evidence>
<sequence>MASVQTITPKTKKPVKVPEYLIKEVLDGLPVYYKGYKAVLRKEKTLEEIMGASGLQLFIIRFLFRLLDRSLDENLFYVFTGEGGLHIGKGNNVAGDIWVYEKKKLTPDFIDQHYLKIPPFINIEIDVEIDNTHFTDFEYIDRKTKNLLAFGVQKVLWVLTKTKQVIVAEPERDWLVIDWHKDIEIFGGITFNIPAYLEKEGIPVE</sequence>
<evidence type="ECO:0008006" key="3">
    <source>
        <dbReference type="Google" id="ProtNLM"/>
    </source>
</evidence>
<reference evidence="2" key="1">
    <citation type="submission" date="2011-06" db="EMBL/GenBank/DDBJ databases">
        <title>The complete genome of chromosome of Runella slithyformis DSM 19594.</title>
        <authorList>
            <consortium name="US DOE Joint Genome Institute (JGI-PGF)"/>
            <person name="Lucas S."/>
            <person name="Han J."/>
            <person name="Lapidus A."/>
            <person name="Bruce D."/>
            <person name="Goodwin L."/>
            <person name="Pitluck S."/>
            <person name="Peters L."/>
            <person name="Kyrpides N."/>
            <person name="Mavromatis K."/>
            <person name="Ivanova N."/>
            <person name="Ovchinnikova G."/>
            <person name="Zhang X."/>
            <person name="Misra M."/>
            <person name="Detter J.C."/>
            <person name="Tapia R."/>
            <person name="Han C."/>
            <person name="Land M."/>
            <person name="Hauser L."/>
            <person name="Markowitz V."/>
            <person name="Cheng J.-F."/>
            <person name="Hugenholtz P."/>
            <person name="Woyke T."/>
            <person name="Wu D."/>
            <person name="Tindall B."/>
            <person name="Faehrich R."/>
            <person name="Brambilla E."/>
            <person name="Klenk H.-P."/>
            <person name="Eisen J.A."/>
        </authorList>
    </citation>
    <scope>NUCLEOTIDE SEQUENCE [LARGE SCALE GENOMIC DNA]</scope>
    <source>
        <strain evidence="2">ATCC 29530 / DSM 19594 / LMG 11500 / NCIMB 11436 / LSU 4</strain>
    </source>
</reference>
<dbReference type="KEGG" id="rsi:Runsl_0622"/>
<keyword evidence="2" id="KW-1185">Reference proteome</keyword>
<dbReference type="AlphaFoldDB" id="A0A7U3ZH47"/>
<organism evidence="1 2">
    <name type="scientific">Runella slithyformis (strain ATCC 29530 / DSM 19594 / LMG 11500 / NCIMB 11436 / LSU 4)</name>
    <dbReference type="NCBI Taxonomy" id="761193"/>
    <lineage>
        <taxon>Bacteria</taxon>
        <taxon>Pseudomonadati</taxon>
        <taxon>Bacteroidota</taxon>
        <taxon>Cytophagia</taxon>
        <taxon>Cytophagales</taxon>
        <taxon>Spirosomataceae</taxon>
        <taxon>Runella</taxon>
    </lineage>
</organism>
<proteinExistence type="predicted"/>